<dbReference type="SMART" id="SM00966">
    <property type="entry name" value="SpoVT_AbrB"/>
    <property type="match status" value="1"/>
</dbReference>
<protein>
    <recommendedName>
        <fullName evidence="2">SpoVT-AbrB domain-containing protein</fullName>
    </recommendedName>
</protein>
<feature type="domain" description="SpoVT-AbrB" evidence="2">
    <location>
        <begin position="1"/>
        <end position="46"/>
    </location>
</feature>
<gene>
    <name evidence="3" type="ORF">sS8_2566</name>
</gene>
<dbReference type="InterPro" id="IPR037914">
    <property type="entry name" value="SpoVT-AbrB_sf"/>
</dbReference>
<dbReference type="Proteomes" id="UP000266313">
    <property type="component" value="Chromosome"/>
</dbReference>
<sequence length="77" mass="8228">MSTTLTRKGQVTIPKPIRDLLGLEPGSAVDFKVTDEGQVLLIPAETKKSASRFAALRGAATVKMSTDEIMALPRGED</sequence>
<reference evidence="3 4" key="1">
    <citation type="submission" date="2016-12" db="EMBL/GenBank/DDBJ databases">
        <title>Genome sequencing of Methylocaldum marinum.</title>
        <authorList>
            <person name="Takeuchi M."/>
            <person name="Kamagata Y."/>
            <person name="Hiraoka S."/>
            <person name="Oshima K."/>
            <person name="Hattori M."/>
            <person name="Iwasaki W."/>
        </authorList>
    </citation>
    <scope>NUCLEOTIDE SEQUENCE [LARGE SCALE GENOMIC DNA]</scope>
    <source>
        <strain evidence="3 4">S8</strain>
    </source>
</reference>
<dbReference type="Gene3D" id="2.10.260.10">
    <property type="match status" value="1"/>
</dbReference>
<dbReference type="AlphaFoldDB" id="A0A250KSD8"/>
<dbReference type="OrthoDB" id="9809003at2"/>
<evidence type="ECO:0000313" key="4">
    <source>
        <dbReference type="Proteomes" id="UP000266313"/>
    </source>
</evidence>
<dbReference type="KEGG" id="mmai:sS8_2566"/>
<accession>A0A250KSD8</accession>
<dbReference type="InterPro" id="IPR007159">
    <property type="entry name" value="SpoVT-AbrB_dom"/>
</dbReference>
<dbReference type="GO" id="GO:0003677">
    <property type="term" value="F:DNA binding"/>
    <property type="evidence" value="ECO:0007669"/>
    <property type="project" value="UniProtKB-UniRule"/>
</dbReference>
<proteinExistence type="predicted"/>
<evidence type="ECO:0000259" key="2">
    <source>
        <dbReference type="PROSITE" id="PS51740"/>
    </source>
</evidence>
<dbReference type="PROSITE" id="PS51740">
    <property type="entry name" value="SPOVT_ABRB"/>
    <property type="match status" value="1"/>
</dbReference>
<organism evidence="3 4">
    <name type="scientific">Methylocaldum marinum</name>
    <dbReference type="NCBI Taxonomy" id="1432792"/>
    <lineage>
        <taxon>Bacteria</taxon>
        <taxon>Pseudomonadati</taxon>
        <taxon>Pseudomonadota</taxon>
        <taxon>Gammaproteobacteria</taxon>
        <taxon>Methylococcales</taxon>
        <taxon>Methylococcaceae</taxon>
        <taxon>Methylocaldum</taxon>
    </lineage>
</organism>
<dbReference type="RefSeq" id="WP_119629907.1">
    <property type="nucleotide sequence ID" value="NZ_AP017928.1"/>
</dbReference>
<keyword evidence="4" id="KW-1185">Reference proteome</keyword>
<name>A0A250KSD8_9GAMM</name>
<keyword evidence="1" id="KW-0238">DNA-binding</keyword>
<dbReference type="SUPFAM" id="SSF89447">
    <property type="entry name" value="AbrB/MazE/MraZ-like"/>
    <property type="match status" value="1"/>
</dbReference>
<evidence type="ECO:0000313" key="3">
    <source>
        <dbReference type="EMBL" id="BBA34517.1"/>
    </source>
</evidence>
<dbReference type="EMBL" id="AP017928">
    <property type="protein sequence ID" value="BBA34517.1"/>
    <property type="molecule type" value="Genomic_DNA"/>
</dbReference>
<dbReference type="NCBIfam" id="TIGR01439">
    <property type="entry name" value="lp_hng_hel_AbrB"/>
    <property type="match status" value="1"/>
</dbReference>
<evidence type="ECO:0000256" key="1">
    <source>
        <dbReference type="PROSITE-ProRule" id="PRU01076"/>
    </source>
</evidence>
<dbReference type="Pfam" id="PF04014">
    <property type="entry name" value="MazE_antitoxin"/>
    <property type="match status" value="1"/>
</dbReference>